<dbReference type="RefSeq" id="WP_063239538.1">
    <property type="nucleotide sequence ID" value="NZ_CP069809.1"/>
</dbReference>
<keyword evidence="4 6" id="KW-0560">Oxidoreductase</keyword>
<dbReference type="InterPro" id="IPR002938">
    <property type="entry name" value="FAD-bd"/>
</dbReference>
<dbReference type="PRINTS" id="PR00420">
    <property type="entry name" value="RNGMNOXGNASE"/>
</dbReference>
<protein>
    <recommendedName>
        <fullName evidence="6">3-(3-hydroxy-phenyl)propionate/3-hydroxycinnamic acid hydroxylase</fullName>
        <shortName evidence="6">3-HCI hydroxylase</shortName>
        <shortName evidence="6">3-HPP hydroxylase</shortName>
        <ecNumber evidence="6">1.14.13.127</ecNumber>
    </recommendedName>
</protein>
<evidence type="ECO:0000256" key="5">
    <source>
        <dbReference type="ARBA" id="ARBA00023027"/>
    </source>
</evidence>
<evidence type="ECO:0000256" key="4">
    <source>
        <dbReference type="ARBA" id="ARBA00023002"/>
    </source>
</evidence>
<feature type="domain" description="FAD-binding" evidence="7">
    <location>
        <begin position="18"/>
        <end position="354"/>
    </location>
</feature>
<keyword evidence="2 6" id="KW-0058">Aromatic hydrocarbons catabolism</keyword>
<dbReference type="Gene3D" id="3.50.50.60">
    <property type="entry name" value="FAD/NAD(P)-binding domain"/>
    <property type="match status" value="1"/>
</dbReference>
<keyword evidence="10" id="KW-1185">Reference proteome</keyword>
<evidence type="ECO:0000259" key="7">
    <source>
        <dbReference type="Pfam" id="PF01494"/>
    </source>
</evidence>
<proteinExistence type="inferred from homology"/>
<evidence type="ECO:0000313" key="8">
    <source>
        <dbReference type="EMBL" id="QRQ91757.1"/>
    </source>
</evidence>
<organism evidence="9">
    <name type="scientific">Cupriavidus oxalaticus</name>
    <dbReference type="NCBI Taxonomy" id="96344"/>
    <lineage>
        <taxon>Bacteria</taxon>
        <taxon>Pseudomonadati</taxon>
        <taxon>Pseudomonadota</taxon>
        <taxon>Betaproteobacteria</taxon>
        <taxon>Burkholderiales</taxon>
        <taxon>Burkholderiaceae</taxon>
        <taxon>Cupriavidus</taxon>
    </lineage>
</organism>
<dbReference type="OrthoDB" id="3443359at2"/>
<gene>
    <name evidence="6 9" type="primary">mhpA</name>
    <name evidence="9" type="ORF">CO2235_MP10197</name>
    <name evidence="8" type="ORF">JTE92_02145</name>
</gene>
<dbReference type="NCBIfam" id="NF004829">
    <property type="entry name" value="PRK06183.1-3"/>
    <property type="match status" value="1"/>
</dbReference>
<comment type="function">
    <text evidence="6">Catalyzes the insertion of one atom of molecular oxygen into position 2 of the phenyl ring of 3-(3-hydroxyphenyl)propionate (3-HPP) and hydroxycinnamic acid (3HCI).</text>
</comment>
<dbReference type="NCBIfam" id="NF004830">
    <property type="entry name" value="PRK06183.1-4"/>
    <property type="match status" value="1"/>
</dbReference>
<dbReference type="EMBL" id="OGUS01000132">
    <property type="protein sequence ID" value="SPC17827.1"/>
    <property type="molecule type" value="Genomic_DNA"/>
</dbReference>
<dbReference type="EC" id="1.14.13.127" evidence="6"/>
<evidence type="ECO:0000256" key="6">
    <source>
        <dbReference type="HAMAP-Rule" id="MF_01652"/>
    </source>
</evidence>
<dbReference type="GO" id="GO:0019622">
    <property type="term" value="P:3-(3-hydroxy)phenylpropionate catabolic process"/>
    <property type="evidence" value="ECO:0007669"/>
    <property type="project" value="UniProtKB-UniRule"/>
</dbReference>
<dbReference type="GO" id="GO:0019380">
    <property type="term" value="P:3-phenylpropionate catabolic process"/>
    <property type="evidence" value="ECO:0007669"/>
    <property type="project" value="UniProtKB-UniPathway"/>
</dbReference>
<dbReference type="Gene3D" id="3.30.70.2450">
    <property type="match status" value="1"/>
</dbReference>
<reference evidence="8 10" key="2">
    <citation type="submission" date="2021-02" db="EMBL/GenBank/DDBJ databases">
        <title>Complete Genome Sequence of Cupriavidus oxalaticus Strain Ox1, a Soil Oxalate-Degrading Species.</title>
        <authorList>
            <person name="Palmieri F."/>
            <person name="Udriet P."/>
            <person name="Deuasquier M."/>
            <person name="Beaudoing E."/>
            <person name="Johnson S.L."/>
            <person name="Davenport K.W."/>
            <person name="Chain P.S."/>
            <person name="Bindschedler S."/>
            <person name="Junier P."/>
        </authorList>
    </citation>
    <scope>NUCLEOTIDE SEQUENCE [LARGE SCALE GENOMIC DNA]</scope>
    <source>
        <strain evidence="8 10">Ox1</strain>
    </source>
</reference>
<dbReference type="EMBL" id="CP069811">
    <property type="protein sequence ID" value="QRQ91757.1"/>
    <property type="molecule type" value="Genomic_DNA"/>
</dbReference>
<name>A0A375GH56_9BURK</name>
<dbReference type="SUPFAM" id="SSF51905">
    <property type="entry name" value="FAD/NAD(P)-binding domain"/>
    <property type="match status" value="1"/>
</dbReference>
<evidence type="ECO:0000256" key="1">
    <source>
        <dbReference type="ARBA" id="ARBA00022630"/>
    </source>
</evidence>
<evidence type="ECO:0000256" key="2">
    <source>
        <dbReference type="ARBA" id="ARBA00022797"/>
    </source>
</evidence>
<keyword evidence="3 6" id="KW-0274">FAD</keyword>
<accession>A0A375GH56</accession>
<dbReference type="InterPro" id="IPR023786">
    <property type="entry name" value="3-HPP/3HCI_hydroxylase"/>
</dbReference>
<dbReference type="PANTHER" id="PTHR43476">
    <property type="entry name" value="3-(3-HYDROXY-PHENYL)PROPIONATE/3-HYDROXYCINNAMIC ACID HYDROXYLASE"/>
    <property type="match status" value="1"/>
</dbReference>
<keyword evidence="1 6" id="KW-0285">Flavoprotein</keyword>
<comment type="catalytic activity">
    <reaction evidence="6">
        <text>(2E)-3-(3-hydroxyphenyl)prop-2-enoate + NADH + O2 + H(+) = (2E)-3-(2,3-dihydroxyphenyl)prop-2-enoate + NAD(+) + H2O</text>
        <dbReference type="Rhea" id="RHEA:27846"/>
        <dbReference type="ChEBI" id="CHEBI:15377"/>
        <dbReference type="ChEBI" id="CHEBI:15378"/>
        <dbReference type="ChEBI" id="CHEBI:15379"/>
        <dbReference type="ChEBI" id="CHEBI:47928"/>
        <dbReference type="ChEBI" id="CHEBI:57540"/>
        <dbReference type="ChEBI" id="CHEBI:57945"/>
        <dbReference type="ChEBI" id="CHEBI:58642"/>
        <dbReference type="EC" id="1.14.13.127"/>
    </reaction>
</comment>
<dbReference type="Proteomes" id="UP000256862">
    <property type="component" value="Plasmid CO2235_mp"/>
</dbReference>
<dbReference type="GO" id="GO:0008688">
    <property type="term" value="F:3-(3-hydroxyphenyl)propionate hydroxylase activity"/>
    <property type="evidence" value="ECO:0007669"/>
    <property type="project" value="UniProtKB-UniRule"/>
</dbReference>
<comment type="cofactor">
    <cofactor evidence="6">
        <name>FAD</name>
        <dbReference type="ChEBI" id="CHEBI:57692"/>
    </cofactor>
</comment>
<evidence type="ECO:0000313" key="10">
    <source>
        <dbReference type="Proteomes" id="UP000623307"/>
    </source>
</evidence>
<dbReference type="InterPro" id="IPR036188">
    <property type="entry name" value="FAD/NAD-bd_sf"/>
</dbReference>
<sequence>MTHAIAMAGGDARPDAVDCDVAIVGAGPVGLMIANILGLQGVSVVLVEKLAQIIDYPRAIGLDDEALRVFQSVGLAQTLLPHTTPNHWMRFVTAGGRCFASIEPRTDEFGWPRRNAFIQPLADRILFEGLQRFPHVRTLLGHGVASFTHDEHGVQVDAADEAGRPVRIRAAYMVGADGGNSLVRRTLDMPFEGRTKPNQWIVVDVRNDPIGTPHIYMHCDPERPYVSAALPHGIRRFEFMVMPGETEEELSRPESMAALIRKVVADPDKVDYIRKRVYTHNARLARDFRAGRVLLAGDAAHIMPVWQGQGYNSGIRDASNLGWKLAMVVKGQAGDALLDTYTAERRAHARSMIHLSEVAGDIFAPASRAGSALRDGLTKVLNRFPSVKQYFVEMRFKPMPRYEQGVVLLPESRCDTRPGLLARWLERSGNSALGRLLGLMSEKRESLAGRLVHGRDPAGNSPVGRMFIQPLVRTEANTVERLDDVIGNRFAILGWGTDPTFGLTAQARAVWRQLGGVFVLAKPDPQLDYRDDVPAGVLAVGDVHNRLKDWFGNQPGSVVLLRPDRFVAGMCSPQQVSDSVVALACKLALRTPAAGEAEKADTRAAARAAAPSYDAQAAAVRQLAAGA</sequence>
<dbReference type="GO" id="GO:0071949">
    <property type="term" value="F:FAD binding"/>
    <property type="evidence" value="ECO:0007669"/>
    <property type="project" value="InterPro"/>
</dbReference>
<dbReference type="Proteomes" id="UP000623307">
    <property type="component" value="Chromosome 1"/>
</dbReference>
<keyword evidence="5 6" id="KW-0520">NAD</keyword>
<comment type="similarity">
    <text evidence="6">Belongs to the PheA/TfdB FAD monooxygenase family.</text>
</comment>
<dbReference type="HAMAP" id="MF_01652">
    <property type="entry name" value="MhpA"/>
    <property type="match status" value="1"/>
</dbReference>
<feature type="binding site" evidence="6">
    <location>
        <begin position="20"/>
        <end position="49"/>
    </location>
    <ligand>
        <name>FAD</name>
        <dbReference type="ChEBI" id="CHEBI:57692"/>
    </ligand>
</feature>
<feature type="binding site" evidence="6">
    <location>
        <begin position="288"/>
        <end position="298"/>
    </location>
    <ligand>
        <name>FAD</name>
        <dbReference type="ChEBI" id="CHEBI:57692"/>
    </ligand>
</feature>
<comment type="pathway">
    <text evidence="6">Aromatic compound metabolism; 3-phenylpropanoate degradation.</text>
</comment>
<dbReference type="Pfam" id="PF01494">
    <property type="entry name" value="FAD_binding_3"/>
    <property type="match status" value="1"/>
</dbReference>
<dbReference type="UniPathway" id="UPA00714"/>
<dbReference type="PANTHER" id="PTHR43476:SF3">
    <property type="entry name" value="FAD-BINDING MONOOXYGENASE"/>
    <property type="match status" value="1"/>
</dbReference>
<dbReference type="AlphaFoldDB" id="A0A375GH56"/>
<evidence type="ECO:0000256" key="3">
    <source>
        <dbReference type="ARBA" id="ARBA00022827"/>
    </source>
</evidence>
<evidence type="ECO:0000313" key="9">
    <source>
        <dbReference type="EMBL" id="SPC17827.1"/>
    </source>
</evidence>
<dbReference type="GeneID" id="303488296"/>
<reference evidence="9" key="1">
    <citation type="submission" date="2018-01" db="EMBL/GenBank/DDBJ databases">
        <authorList>
            <person name="Clerissi C."/>
        </authorList>
    </citation>
    <scope>NUCLEOTIDE SEQUENCE</scope>
    <source>
        <strain evidence="9">Cupriavidus oxalaticus LMG 2235</strain>
    </source>
</reference>
<comment type="catalytic activity">
    <reaction evidence="6">
        <text>3-(3-hydroxyphenyl)propanoate + NADH + O2 + H(+) = 3-(2,3-dihydroxyphenyl)propanoate + NAD(+) + H2O</text>
        <dbReference type="Rhea" id="RHEA:24785"/>
        <dbReference type="ChEBI" id="CHEBI:15377"/>
        <dbReference type="ChEBI" id="CHEBI:15378"/>
        <dbReference type="ChEBI" id="CHEBI:15379"/>
        <dbReference type="ChEBI" id="CHEBI:46951"/>
        <dbReference type="ChEBI" id="CHEBI:57277"/>
        <dbReference type="ChEBI" id="CHEBI:57540"/>
        <dbReference type="ChEBI" id="CHEBI:57945"/>
        <dbReference type="EC" id="1.14.13.127"/>
    </reaction>
</comment>
<dbReference type="InterPro" id="IPR050631">
    <property type="entry name" value="PheA/TfdB_FAD_monoxygenase"/>
</dbReference>